<sequence>MWQRFLLLAAAGAVVAGFALLGAWSLYCRDLVKAVLWSLLSGTEGIYYAAANSPDLFWSLLLAYVAVVFIVCRYTQFRLTWPRFAIGIVAGYTLAALITGIFVSPDSCNLF</sequence>
<dbReference type="Proteomes" id="UP000218022">
    <property type="component" value="Unassembled WGS sequence"/>
</dbReference>
<reference evidence="2 3" key="1">
    <citation type="submission" date="2017-01" db="EMBL/GenBank/DDBJ databases">
        <title>Whole-Genome Shotgun Sequencing of Two beta-Proteobacterial Species in Search of the Bulgecin Biosynthetic Cluster.</title>
        <authorList>
            <person name="Horsman M.E."/>
            <person name="Marous D.R."/>
            <person name="Li R."/>
            <person name="Oliver R.A."/>
            <person name="Byun B."/>
            <person name="Emrich S.J."/>
            <person name="Boggess B."/>
            <person name="Townsend C.A."/>
            <person name="Mobashery S."/>
        </authorList>
    </citation>
    <scope>NUCLEOTIDE SEQUENCE [LARGE SCALE GENOMIC DNA]</scope>
    <source>
        <strain evidence="2 3">ATCC 31363</strain>
    </source>
</reference>
<keyword evidence="1" id="KW-0472">Membrane</keyword>
<accession>A0A2A4F310</accession>
<evidence type="ECO:0000256" key="1">
    <source>
        <dbReference type="SAM" id="Phobius"/>
    </source>
</evidence>
<name>A0A2A4F310_9BURK</name>
<dbReference type="AlphaFoldDB" id="A0A2A4F310"/>
<organism evidence="2 3">
    <name type="scientific">Paraburkholderia acidicola</name>
    <dbReference type="NCBI Taxonomy" id="1912599"/>
    <lineage>
        <taxon>Bacteria</taxon>
        <taxon>Pseudomonadati</taxon>
        <taxon>Pseudomonadota</taxon>
        <taxon>Betaproteobacteria</taxon>
        <taxon>Burkholderiales</taxon>
        <taxon>Burkholderiaceae</taxon>
        <taxon>Paraburkholderia</taxon>
    </lineage>
</organism>
<evidence type="ECO:0000313" key="2">
    <source>
        <dbReference type="EMBL" id="PCE27050.1"/>
    </source>
</evidence>
<gene>
    <name evidence="2" type="ORF">BWP39_09685</name>
</gene>
<proteinExistence type="predicted"/>
<feature type="transmembrane region" description="Helical" evidence="1">
    <location>
        <begin position="56"/>
        <end position="72"/>
    </location>
</feature>
<keyword evidence="1" id="KW-0812">Transmembrane</keyword>
<keyword evidence="1" id="KW-1133">Transmembrane helix</keyword>
<evidence type="ECO:0000313" key="3">
    <source>
        <dbReference type="Proteomes" id="UP000218022"/>
    </source>
</evidence>
<feature type="transmembrane region" description="Helical" evidence="1">
    <location>
        <begin position="84"/>
        <end position="103"/>
    </location>
</feature>
<comment type="caution">
    <text evidence="2">The sequence shown here is derived from an EMBL/GenBank/DDBJ whole genome shotgun (WGS) entry which is preliminary data.</text>
</comment>
<protein>
    <submittedName>
        <fullName evidence="2">Uncharacterized protein</fullName>
    </submittedName>
</protein>
<dbReference type="EMBL" id="MTZV01000003">
    <property type="protein sequence ID" value="PCE27050.1"/>
    <property type="molecule type" value="Genomic_DNA"/>
</dbReference>